<dbReference type="HOGENOM" id="CLU_2490549_0_0_2"/>
<dbReference type="OrthoDB" id="383875at2157"/>
<accession>M1XNM0</accession>
<proteinExistence type="predicted"/>
<name>M1XNM0_NATM8</name>
<dbReference type="KEGG" id="nmo:Nmlp_1340"/>
<feature type="domain" description="DUF8139" evidence="1">
    <location>
        <begin position="10"/>
        <end position="84"/>
    </location>
</feature>
<protein>
    <recommendedName>
        <fullName evidence="1">DUF8139 domain-containing protein</fullName>
    </recommendedName>
</protein>
<evidence type="ECO:0000313" key="3">
    <source>
        <dbReference type="Proteomes" id="UP000011867"/>
    </source>
</evidence>
<organism evidence="2 3">
    <name type="scientific">Natronomonas moolapensis (strain DSM 18674 / CECT 7526 / JCM 14361 / 8.8.11)</name>
    <dbReference type="NCBI Taxonomy" id="268739"/>
    <lineage>
        <taxon>Archaea</taxon>
        <taxon>Methanobacteriati</taxon>
        <taxon>Methanobacteriota</taxon>
        <taxon>Stenosarchaea group</taxon>
        <taxon>Halobacteria</taxon>
        <taxon>Halobacteriales</taxon>
        <taxon>Natronomonadaceae</taxon>
        <taxon>Natronomonas</taxon>
    </lineage>
</organism>
<dbReference type="Pfam" id="PF26460">
    <property type="entry name" value="DUF8139"/>
    <property type="match status" value="1"/>
</dbReference>
<dbReference type="GeneID" id="14650656"/>
<keyword evidence="3" id="KW-1185">Reference proteome</keyword>
<evidence type="ECO:0000259" key="1">
    <source>
        <dbReference type="Pfam" id="PF26460"/>
    </source>
</evidence>
<gene>
    <name evidence="2" type="ordered locus">Nmlp_1340</name>
</gene>
<dbReference type="InterPro" id="IPR058452">
    <property type="entry name" value="DUF8139"/>
</dbReference>
<dbReference type="EMBL" id="HF582854">
    <property type="protein sequence ID" value="CCQ35548.1"/>
    <property type="molecule type" value="Genomic_DNA"/>
</dbReference>
<reference evidence="2 3" key="1">
    <citation type="journal article" date="2013" name="Genome Announc.">
        <title>Genome of the haloarchaeon Natronomonas moolapensis, a neutrophilic member of a previously haloalkaliphilic genus.</title>
        <authorList>
            <person name="Dyall-Smith M.L."/>
            <person name="Pfeiffer F."/>
            <person name="Oberwinkler T."/>
            <person name="Klee K."/>
            <person name="Rampp M."/>
            <person name="Palm P."/>
            <person name="Gross K."/>
            <person name="Schuster S.C."/>
            <person name="Oesterhelt D."/>
        </authorList>
    </citation>
    <scope>NUCLEOTIDE SEQUENCE [LARGE SCALE GENOMIC DNA]</scope>
    <source>
        <strain evidence="3">DSM 18674 / JCM 14361 / 8.8.11</strain>
    </source>
</reference>
<sequence length="86" mass="9264">MTDDSETRPKAYEEGDRVRVQLSEADAESELEGTVCRVVHVFAGGDGEGDTASREIADASYRLEDVETEAVLPAVVRHCDVVPAGK</sequence>
<dbReference type="AlphaFoldDB" id="M1XNM0"/>
<dbReference type="eggNOG" id="arCOG08978">
    <property type="taxonomic scope" value="Archaea"/>
</dbReference>
<dbReference type="RefSeq" id="WP_015408395.1">
    <property type="nucleotide sequence ID" value="NC_020388.1"/>
</dbReference>
<evidence type="ECO:0000313" key="2">
    <source>
        <dbReference type="EMBL" id="CCQ35548.1"/>
    </source>
</evidence>
<dbReference type="Proteomes" id="UP000011867">
    <property type="component" value="Chromosome"/>
</dbReference>